<gene>
    <name evidence="3" type="ORF">HNR53_001068</name>
</gene>
<feature type="region of interest" description="Disordered" evidence="2">
    <location>
        <begin position="363"/>
        <end position="387"/>
    </location>
</feature>
<keyword evidence="4" id="KW-1185">Reference proteome</keyword>
<evidence type="ECO:0000256" key="2">
    <source>
        <dbReference type="SAM" id="MobiDB-lite"/>
    </source>
</evidence>
<sequence length="387" mass="45686">MTTIIQNVKIRKKNSPSEFAKELKKVREHHTPLHTMEIEIKVLPFQQWRLIRINEQLRVIRNTVLGQLYKNYSQMIRTKEFKNVLKTYRLILNTINKSKDDKEKEILEKEKKDLTKKFEEIREKNNITFEYARNYGAFLRTRKYKWPDAVTVWSICEMAWKSMDRMIFGDAKKPRFYKRGEFVPIQGKQAERCVILKHNSNEGTFYLAHNGMSFPLVIKEEDLFVNETLSHVVHYMKNGPSIDKENVERYLAGKAIVPTYRIRNNRIVLKEIRGKLRFFVQMVLEGLPVVKRKKDGTFRHSYGMGKIGGDIGTQTLAVVSQNDVDLFNLAERSKNTFYYERVIYLIQRYLARSRNQPIPKTTTLMEPLKKAGNNGSIPNDTKRQREN</sequence>
<comment type="caution">
    <text evidence="3">The sequence shown here is derived from an EMBL/GenBank/DDBJ whole genome shotgun (WGS) entry which is preliminary data.</text>
</comment>
<evidence type="ECO:0000313" key="3">
    <source>
        <dbReference type="EMBL" id="MBB6444460.1"/>
    </source>
</evidence>
<feature type="coiled-coil region" evidence="1">
    <location>
        <begin position="92"/>
        <end position="124"/>
    </location>
</feature>
<evidence type="ECO:0000313" key="4">
    <source>
        <dbReference type="Proteomes" id="UP000531594"/>
    </source>
</evidence>
<dbReference type="AlphaFoldDB" id="A0A7X0LUI2"/>
<organism evidence="3 4">
    <name type="scientific">Bacillus benzoevorans</name>
    <dbReference type="NCBI Taxonomy" id="1456"/>
    <lineage>
        <taxon>Bacteria</taxon>
        <taxon>Bacillati</taxon>
        <taxon>Bacillota</taxon>
        <taxon>Bacilli</taxon>
        <taxon>Bacillales</taxon>
        <taxon>Bacillaceae</taxon>
        <taxon>Bacillus</taxon>
    </lineage>
</organism>
<keyword evidence="1" id="KW-0175">Coiled coil</keyword>
<dbReference type="EMBL" id="JACHGK010000002">
    <property type="protein sequence ID" value="MBB6444460.1"/>
    <property type="molecule type" value="Genomic_DNA"/>
</dbReference>
<dbReference type="Proteomes" id="UP000531594">
    <property type="component" value="Unassembled WGS sequence"/>
</dbReference>
<evidence type="ECO:0000256" key="1">
    <source>
        <dbReference type="SAM" id="Coils"/>
    </source>
</evidence>
<protein>
    <submittedName>
        <fullName evidence="3">Uncharacterized protein</fullName>
    </submittedName>
</protein>
<accession>A0A7X0LUI2</accession>
<proteinExistence type="predicted"/>
<reference evidence="3 4" key="1">
    <citation type="submission" date="2020-08" db="EMBL/GenBank/DDBJ databases">
        <title>Genomic Encyclopedia of Type Strains, Phase IV (KMG-IV): sequencing the most valuable type-strain genomes for metagenomic binning, comparative biology and taxonomic classification.</title>
        <authorList>
            <person name="Goeker M."/>
        </authorList>
    </citation>
    <scope>NUCLEOTIDE SEQUENCE [LARGE SCALE GENOMIC DNA]</scope>
    <source>
        <strain evidence="3 4">DSM 5391</strain>
    </source>
</reference>
<dbReference type="RefSeq" id="WP_184523521.1">
    <property type="nucleotide sequence ID" value="NZ_JACHGK010000002.1"/>
</dbReference>
<name>A0A7X0LUI2_9BACI</name>